<dbReference type="GO" id="GO:0005886">
    <property type="term" value="C:plasma membrane"/>
    <property type="evidence" value="ECO:0007669"/>
    <property type="project" value="UniProtKB-SubCell"/>
</dbReference>
<evidence type="ECO:0000256" key="7">
    <source>
        <dbReference type="PIRSR" id="PIRSR016502-1"/>
    </source>
</evidence>
<comment type="caution">
    <text evidence="9">The sequence shown here is derived from an EMBL/GenBank/DDBJ whole genome shotgun (WGS) entry which is preliminary data.</text>
</comment>
<dbReference type="AlphaFoldDB" id="A0A8K0V880"/>
<dbReference type="PIRSF" id="PIRSF016502">
    <property type="entry name" value="Urea_transporter"/>
    <property type="match status" value="1"/>
</dbReference>
<dbReference type="InterPro" id="IPR004937">
    <property type="entry name" value="Urea_transporter"/>
</dbReference>
<feature type="site" description="Important for channel permeability" evidence="7">
    <location>
        <position position="303"/>
    </location>
</feature>
<keyword evidence="4 8" id="KW-0812">Transmembrane</keyword>
<evidence type="ECO:0000256" key="1">
    <source>
        <dbReference type="ARBA" id="ARBA00004651"/>
    </source>
</evidence>
<feature type="transmembrane region" description="Helical" evidence="8">
    <location>
        <begin position="302"/>
        <end position="321"/>
    </location>
</feature>
<keyword evidence="10" id="KW-1185">Reference proteome</keyword>
<dbReference type="Pfam" id="PF03253">
    <property type="entry name" value="UT"/>
    <property type="match status" value="1"/>
</dbReference>
<evidence type="ECO:0000313" key="10">
    <source>
        <dbReference type="Proteomes" id="UP000659047"/>
    </source>
</evidence>
<evidence type="ECO:0000256" key="8">
    <source>
        <dbReference type="SAM" id="Phobius"/>
    </source>
</evidence>
<evidence type="ECO:0000256" key="4">
    <source>
        <dbReference type="ARBA" id="ARBA00022692"/>
    </source>
</evidence>
<dbReference type="NCBIfam" id="TIGR03441">
    <property type="entry name" value="urea_trans_yut"/>
    <property type="match status" value="1"/>
</dbReference>
<evidence type="ECO:0000313" key="9">
    <source>
        <dbReference type="EMBL" id="MBK4716052.1"/>
    </source>
</evidence>
<gene>
    <name evidence="9" type="primary">yut</name>
    <name evidence="9" type="ORF">JJB97_12105</name>
</gene>
<feature type="transmembrane region" description="Helical" evidence="8">
    <location>
        <begin position="139"/>
        <end position="160"/>
    </location>
</feature>
<comment type="similarity">
    <text evidence="2">Belongs to the urea transporter family.</text>
</comment>
<keyword evidence="5 8" id="KW-1133">Transmembrane helix</keyword>
<feature type="transmembrane region" description="Helical" evidence="8">
    <location>
        <begin position="272"/>
        <end position="290"/>
    </location>
</feature>
<feature type="transmembrane region" description="Helical" evidence="8">
    <location>
        <begin position="35"/>
        <end position="52"/>
    </location>
</feature>
<evidence type="ECO:0000256" key="5">
    <source>
        <dbReference type="ARBA" id="ARBA00022989"/>
    </source>
</evidence>
<feature type="transmembrane region" description="Helical" evidence="8">
    <location>
        <begin position="58"/>
        <end position="78"/>
    </location>
</feature>
<comment type="subcellular location">
    <subcellularLocation>
        <location evidence="1">Cell membrane</location>
        <topology evidence="1">Multi-pass membrane protein</topology>
    </subcellularLocation>
</comment>
<keyword evidence="3" id="KW-1003">Cell membrane</keyword>
<feature type="transmembrane region" description="Helical" evidence="8">
    <location>
        <begin position="220"/>
        <end position="241"/>
    </location>
</feature>
<dbReference type="PANTHER" id="PTHR10464">
    <property type="entry name" value="UREA TRANSPORTER"/>
    <property type="match status" value="1"/>
</dbReference>
<proteinExistence type="inferred from homology"/>
<dbReference type="InterPro" id="IPR029020">
    <property type="entry name" value="Ammonium/urea_transptr"/>
</dbReference>
<evidence type="ECO:0000256" key="3">
    <source>
        <dbReference type="ARBA" id="ARBA00022475"/>
    </source>
</evidence>
<evidence type="ECO:0000256" key="2">
    <source>
        <dbReference type="ARBA" id="ARBA00005914"/>
    </source>
</evidence>
<reference evidence="9" key="1">
    <citation type="submission" date="2021-01" db="EMBL/GenBank/DDBJ databases">
        <title>Intestinitalea alba gen. nov., sp. nov., a novel genus of the family Enterobacteriaceae, isolated from the gut of the plastic-eating mealworm Tenebrio molitor L.</title>
        <authorList>
            <person name="Yang Y."/>
        </authorList>
    </citation>
    <scope>NUCLEOTIDE SEQUENCE</scope>
    <source>
        <strain evidence="9">BIT-L3</strain>
    </source>
</reference>
<evidence type="ECO:0000256" key="6">
    <source>
        <dbReference type="ARBA" id="ARBA00023136"/>
    </source>
</evidence>
<dbReference type="InterPro" id="IPR017807">
    <property type="entry name" value="Urea_transporter_bac"/>
</dbReference>
<protein>
    <submittedName>
        <fullName evidence="9">Urea transporter</fullName>
    </submittedName>
</protein>
<sequence length="326" mass="34588">MDKILLWDALRARHRSVAFVDMVLRGCSQVMFQNNPLTGLLFFIAIAVGAYGEGLPQVVIGSLLGTVVATLSAAWLVNERETLRAGLYGYNGCLVGTALPTFLQATPFLWVVVIFSGVISVIVTVGLKKLLRTWDVSVLTAPFVLTTWIVLLASYPFGQLHHIGLPAPAMPSNYELADSYPGMLPIITSALHGASQVFLSSNAPEGLLVMLGLAVSSLRAMLLALMAALLAVAAALLIGAAPQPVSSGLYVFSAVLTALALGSVYKPSGWHVLGYIFIGVIFTVLVQGAFNTLLVPLGIPPLTMPFVVTCWLFLIANPNVIPTTQS</sequence>
<name>A0A8K0V880_9ENTR</name>
<dbReference type="RefSeq" id="WP_238714268.1">
    <property type="nucleotide sequence ID" value="NZ_JAEPBH010000030.1"/>
</dbReference>
<dbReference type="EMBL" id="JAEPBH010000030">
    <property type="protein sequence ID" value="MBK4716052.1"/>
    <property type="molecule type" value="Genomic_DNA"/>
</dbReference>
<dbReference type="PANTHER" id="PTHR10464:SF4">
    <property type="entry name" value="UREA TRANSPORTER"/>
    <property type="match status" value="1"/>
</dbReference>
<dbReference type="Gene3D" id="1.10.3430.10">
    <property type="entry name" value="Ammonium transporter AmtB like domains"/>
    <property type="match status" value="1"/>
</dbReference>
<keyword evidence="6 8" id="KW-0472">Membrane</keyword>
<dbReference type="Proteomes" id="UP000659047">
    <property type="component" value="Unassembled WGS sequence"/>
</dbReference>
<accession>A0A8K0V880</accession>
<feature type="transmembrane region" description="Helical" evidence="8">
    <location>
        <begin position="108"/>
        <end position="127"/>
    </location>
</feature>
<organism evidence="9 10">
    <name type="scientific">Tenebrionibacter intestinalis</name>
    <dbReference type="NCBI Taxonomy" id="2799638"/>
    <lineage>
        <taxon>Bacteria</taxon>
        <taxon>Pseudomonadati</taxon>
        <taxon>Pseudomonadota</taxon>
        <taxon>Gammaproteobacteria</taxon>
        <taxon>Enterobacterales</taxon>
        <taxon>Enterobacteriaceae</taxon>
        <taxon>Tenebrionibacter/Tenebrionicola group</taxon>
        <taxon>Tenebrionibacter</taxon>
    </lineage>
</organism>
<feature type="transmembrane region" description="Helical" evidence="8">
    <location>
        <begin position="247"/>
        <end position="265"/>
    </location>
</feature>
<dbReference type="GO" id="GO:0015204">
    <property type="term" value="F:urea transmembrane transporter activity"/>
    <property type="evidence" value="ECO:0007669"/>
    <property type="project" value="InterPro"/>
</dbReference>